<comment type="caution">
    <text evidence="1">The sequence shown here is derived from an EMBL/GenBank/DDBJ whole genome shotgun (WGS) entry which is preliminary data.</text>
</comment>
<gene>
    <name evidence="1" type="ORF">ACFPP7_20150</name>
</gene>
<reference evidence="2" key="1">
    <citation type="journal article" date="2019" name="Int. J. Syst. Evol. Microbiol.">
        <title>The Global Catalogue of Microorganisms (GCM) 10K type strain sequencing project: providing services to taxonomists for standard genome sequencing and annotation.</title>
        <authorList>
            <consortium name="The Broad Institute Genomics Platform"/>
            <consortium name="The Broad Institute Genome Sequencing Center for Infectious Disease"/>
            <person name="Wu L."/>
            <person name="Ma J."/>
        </authorList>
    </citation>
    <scope>NUCLEOTIDE SEQUENCE [LARGE SCALE GENOMIC DNA]</scope>
    <source>
        <strain evidence="2">CGMCC 4.7277</strain>
    </source>
</reference>
<proteinExistence type="predicted"/>
<dbReference type="Proteomes" id="UP001596084">
    <property type="component" value="Unassembled WGS sequence"/>
</dbReference>
<keyword evidence="2" id="KW-1185">Reference proteome</keyword>
<dbReference type="RefSeq" id="WP_169804425.1">
    <property type="nucleotide sequence ID" value="NZ_JBHSMX010000064.1"/>
</dbReference>
<evidence type="ECO:0000313" key="2">
    <source>
        <dbReference type="Proteomes" id="UP001596084"/>
    </source>
</evidence>
<organism evidence="1 2">
    <name type="scientific">Polaromonas jejuensis</name>
    <dbReference type="NCBI Taxonomy" id="457502"/>
    <lineage>
        <taxon>Bacteria</taxon>
        <taxon>Pseudomonadati</taxon>
        <taxon>Pseudomonadota</taxon>
        <taxon>Betaproteobacteria</taxon>
        <taxon>Burkholderiales</taxon>
        <taxon>Comamonadaceae</taxon>
        <taxon>Polaromonas</taxon>
    </lineage>
</organism>
<name>A0ABW0QF38_9BURK</name>
<dbReference type="EMBL" id="JBHSMX010000064">
    <property type="protein sequence ID" value="MFC5523205.1"/>
    <property type="molecule type" value="Genomic_DNA"/>
</dbReference>
<dbReference type="Pfam" id="PF13289">
    <property type="entry name" value="SIR2_2"/>
    <property type="match status" value="1"/>
</dbReference>
<sequence>MSYSLVPLPSQLMGMLKPLQHEIEAEMGVGPCNPIDATDPQSLYVWSGELFDALIASGRGELDAKKTIAKALRVTIDPCWSAKAKVPLRGTSARHRVIARLVREKRWHSIWSLNWDVWLERALHSVGIESHQSKKNSSPALPNGWIRWYESWVPSKVVQNGDQQTVVVYKPHGCVESLLAGDGTFVLTREELGRCLKQQEPLVQDGMKQCFTHHSLVAAGWSASEPYLQEFFTELKPYRSAGTTLTVIDPSPNPGGHVALMAAYDSCSAQTMCRPEFNSFPNTDDVFLWIQTRHGLGCFEAISTGYERQKATAWLNIFKEPQSQSSAFGFMVEWFDNFLSVWLRLCFNNGHQKFFAGLPVLREAIPTHRRDEHIPWDEQNVERKDLLAALTLLVDLCDRPAEIPKFNFAFFPGALWDEHKHHLIVPVPAWIEGKTQSLAALKPLVESRHWANQGQVRKVSVLGLAPLGSPVMHKDTQLNWIYEVSRLMHFGGFAAVKNIQWLELSNWRDHI</sequence>
<protein>
    <submittedName>
        <fullName evidence="1">SIR2 family protein</fullName>
    </submittedName>
</protein>
<accession>A0ABW0QF38</accession>
<evidence type="ECO:0000313" key="1">
    <source>
        <dbReference type="EMBL" id="MFC5523205.1"/>
    </source>
</evidence>